<gene>
    <name evidence="2" type="ORF">SLS62_010721</name>
</gene>
<dbReference type="PANTHER" id="PTHR48100">
    <property type="entry name" value="BROAD-SPECIFICITY PHOSPHATASE YOR283W-RELATED"/>
    <property type="match status" value="1"/>
</dbReference>
<dbReference type="PANTHER" id="PTHR48100:SF54">
    <property type="entry name" value="PHOSPHATASE SPAC5H10.03-RELATED"/>
    <property type="match status" value="1"/>
</dbReference>
<name>A0AAN9UFC7_9PEZI</name>
<dbReference type="EMBL" id="JAKJXP020000142">
    <property type="protein sequence ID" value="KAK7742413.1"/>
    <property type="molecule type" value="Genomic_DNA"/>
</dbReference>
<evidence type="ECO:0008006" key="4">
    <source>
        <dbReference type="Google" id="ProtNLM"/>
    </source>
</evidence>
<dbReference type="GO" id="GO:0016791">
    <property type="term" value="F:phosphatase activity"/>
    <property type="evidence" value="ECO:0007669"/>
    <property type="project" value="TreeGrafter"/>
</dbReference>
<evidence type="ECO:0000256" key="1">
    <source>
        <dbReference type="SAM" id="MobiDB-lite"/>
    </source>
</evidence>
<comment type="caution">
    <text evidence="2">The sequence shown here is derived from an EMBL/GenBank/DDBJ whole genome shotgun (WGS) entry which is preliminary data.</text>
</comment>
<proteinExistence type="predicted"/>
<evidence type="ECO:0000313" key="2">
    <source>
        <dbReference type="EMBL" id="KAK7742413.1"/>
    </source>
</evidence>
<reference evidence="2 3" key="1">
    <citation type="submission" date="2024-02" db="EMBL/GenBank/DDBJ databases">
        <title>De novo assembly and annotation of 12 fungi associated with fruit tree decline syndrome in Ontario, Canada.</title>
        <authorList>
            <person name="Sulman M."/>
            <person name="Ellouze W."/>
            <person name="Ilyukhin E."/>
        </authorList>
    </citation>
    <scope>NUCLEOTIDE SEQUENCE [LARGE SCALE GENOMIC DNA]</scope>
    <source>
        <strain evidence="2 3">M11/M66-122</strain>
    </source>
</reference>
<dbReference type="AlphaFoldDB" id="A0AAN9UFC7"/>
<dbReference type="CDD" id="cd07067">
    <property type="entry name" value="HP_PGM_like"/>
    <property type="match status" value="1"/>
</dbReference>
<dbReference type="Gene3D" id="3.40.50.1240">
    <property type="entry name" value="Phosphoglycerate mutase-like"/>
    <property type="match status" value="1"/>
</dbReference>
<feature type="region of interest" description="Disordered" evidence="1">
    <location>
        <begin position="16"/>
        <end position="35"/>
    </location>
</feature>
<dbReference type="SMART" id="SM00855">
    <property type="entry name" value="PGAM"/>
    <property type="match status" value="1"/>
</dbReference>
<dbReference type="GO" id="GO:0005737">
    <property type="term" value="C:cytoplasm"/>
    <property type="evidence" value="ECO:0007669"/>
    <property type="project" value="TreeGrafter"/>
</dbReference>
<protein>
    <recommendedName>
        <fullName evidence="4">Phosphoglycerate mutase-like protein</fullName>
    </recommendedName>
</protein>
<dbReference type="InterPro" id="IPR013078">
    <property type="entry name" value="His_Pase_superF_clade-1"/>
</dbReference>
<dbReference type="Pfam" id="PF00300">
    <property type="entry name" value="His_Phos_1"/>
    <property type="match status" value="1"/>
</dbReference>
<sequence length="310" mass="35145">MPPTIHLVRHAEGLHNLGRDGDNIRDAPLSRHGRSPQCITLRGTFPHMDKITHLVASPLRRTIETCIHAFRPAVKAGKRVMLVPELQEVGALPCSTGSSVEKLERTFGNDIDTSLLRKGWNNRGAGSGFDDVDMKTLAARARKARQWLWDLAQSAGDDAHIVVVSHGHLINVLLRNYSMLRAEACWRNAEYRSFHFVDPAQDPEGLYPHRPGRLTEEQLLELALKAPDAEAAQKRIDRYCFSFKTTWQSYKSKHTHKQQPQVETPELVLVETDESKRGRGFALSDTSPVKPNEWWHYRDEPFLELDHTAG</sequence>
<dbReference type="InterPro" id="IPR050275">
    <property type="entry name" value="PGM_Phosphatase"/>
</dbReference>
<organism evidence="2 3">
    <name type="scientific">Diatrype stigma</name>
    <dbReference type="NCBI Taxonomy" id="117547"/>
    <lineage>
        <taxon>Eukaryota</taxon>
        <taxon>Fungi</taxon>
        <taxon>Dikarya</taxon>
        <taxon>Ascomycota</taxon>
        <taxon>Pezizomycotina</taxon>
        <taxon>Sordariomycetes</taxon>
        <taxon>Xylariomycetidae</taxon>
        <taxon>Xylariales</taxon>
        <taxon>Diatrypaceae</taxon>
        <taxon>Diatrype</taxon>
    </lineage>
</organism>
<dbReference type="InterPro" id="IPR029033">
    <property type="entry name" value="His_PPase_superfam"/>
</dbReference>
<dbReference type="Proteomes" id="UP001320420">
    <property type="component" value="Unassembled WGS sequence"/>
</dbReference>
<feature type="compositionally biased region" description="Basic and acidic residues" evidence="1">
    <location>
        <begin position="16"/>
        <end position="29"/>
    </location>
</feature>
<evidence type="ECO:0000313" key="3">
    <source>
        <dbReference type="Proteomes" id="UP001320420"/>
    </source>
</evidence>
<accession>A0AAN9UFC7</accession>
<dbReference type="SUPFAM" id="SSF53254">
    <property type="entry name" value="Phosphoglycerate mutase-like"/>
    <property type="match status" value="1"/>
</dbReference>
<keyword evidence="3" id="KW-1185">Reference proteome</keyword>